<feature type="domain" description="ABC transmembrane type-1" evidence="8">
    <location>
        <begin position="92"/>
        <end position="304"/>
    </location>
</feature>
<dbReference type="InterPro" id="IPR000515">
    <property type="entry name" value="MetI-like"/>
</dbReference>
<dbReference type="CDD" id="cd06261">
    <property type="entry name" value="TM_PBP2"/>
    <property type="match status" value="1"/>
</dbReference>
<evidence type="ECO:0000256" key="6">
    <source>
        <dbReference type="ARBA" id="ARBA00023136"/>
    </source>
</evidence>
<dbReference type="PANTHER" id="PTHR30193">
    <property type="entry name" value="ABC TRANSPORTER PERMEASE PROTEIN"/>
    <property type="match status" value="1"/>
</dbReference>
<evidence type="ECO:0000256" key="2">
    <source>
        <dbReference type="ARBA" id="ARBA00022448"/>
    </source>
</evidence>
<evidence type="ECO:0000256" key="7">
    <source>
        <dbReference type="RuleBase" id="RU363032"/>
    </source>
</evidence>
<feature type="transmembrane region" description="Helical" evidence="7">
    <location>
        <begin position="95"/>
        <end position="117"/>
    </location>
</feature>
<dbReference type="Gene3D" id="1.10.3720.10">
    <property type="entry name" value="MetI-like"/>
    <property type="match status" value="1"/>
</dbReference>
<evidence type="ECO:0000256" key="1">
    <source>
        <dbReference type="ARBA" id="ARBA00004651"/>
    </source>
</evidence>
<dbReference type="OrthoDB" id="2168559at2"/>
<dbReference type="AlphaFoldDB" id="A0A1I1KQD3"/>
<evidence type="ECO:0000256" key="5">
    <source>
        <dbReference type="ARBA" id="ARBA00022989"/>
    </source>
</evidence>
<dbReference type="Proteomes" id="UP000199612">
    <property type="component" value="Unassembled WGS sequence"/>
</dbReference>
<protein>
    <submittedName>
        <fullName evidence="9">Fructooligosaccharide transport system permease protein</fullName>
    </submittedName>
</protein>
<organism evidence="9 10">
    <name type="scientific">Alkalibacterium subtropicum</name>
    <dbReference type="NCBI Taxonomy" id="753702"/>
    <lineage>
        <taxon>Bacteria</taxon>
        <taxon>Bacillati</taxon>
        <taxon>Bacillota</taxon>
        <taxon>Bacilli</taxon>
        <taxon>Lactobacillales</taxon>
        <taxon>Carnobacteriaceae</taxon>
        <taxon>Alkalibacterium</taxon>
    </lineage>
</organism>
<keyword evidence="3" id="KW-1003">Cell membrane</keyword>
<dbReference type="Pfam" id="PF00528">
    <property type="entry name" value="BPD_transp_1"/>
    <property type="match status" value="1"/>
</dbReference>
<dbReference type="InterPro" id="IPR035906">
    <property type="entry name" value="MetI-like_sf"/>
</dbReference>
<name>A0A1I1KQD3_9LACT</name>
<keyword evidence="5 7" id="KW-1133">Transmembrane helix</keyword>
<comment type="subcellular location">
    <subcellularLocation>
        <location evidence="1 7">Cell membrane</location>
        <topology evidence="1 7">Multi-pass membrane protein</topology>
    </subcellularLocation>
</comment>
<accession>A0A1I1KQD3</accession>
<keyword evidence="2 7" id="KW-0813">Transport</keyword>
<feature type="transmembrane region" description="Helical" evidence="7">
    <location>
        <begin position="178"/>
        <end position="202"/>
    </location>
</feature>
<sequence length="314" mass="34955">MKNVKGIFRGFTGVRPKARSTIQSSALKENATGFLFLLPALIVLGLFLFIPAMMSLYYSFTDYYMLTPDLTEFIGLENFRTLLSDATFRTSVGNIFQFVLFIMPIQVGTALGLALLVNRSRRGTMFYKIAYFSPVVMSLVVVSVLWLYILNPASGLLNEILQTIGLPAQPFLSSPNQAMYVIIFVSAWQGAGYQMLIFLAGLQNIPEEVYEASTIDGANKWQQFLNVTLPMLKPTSLLILTTTLIDAFKLIIQPMVMTQGGPLNSTLTPVYYIFRTGFTDRQIGFASALTVMYGGIIIIFTVLQRKFVGGDKNE</sequence>
<feature type="transmembrane region" description="Helical" evidence="7">
    <location>
        <begin position="129"/>
        <end position="149"/>
    </location>
</feature>
<dbReference type="RefSeq" id="WP_091531275.1">
    <property type="nucleotide sequence ID" value="NZ_FOLT01000014.1"/>
</dbReference>
<feature type="transmembrane region" description="Helical" evidence="7">
    <location>
        <begin position="34"/>
        <end position="60"/>
    </location>
</feature>
<evidence type="ECO:0000256" key="3">
    <source>
        <dbReference type="ARBA" id="ARBA00022475"/>
    </source>
</evidence>
<dbReference type="PROSITE" id="PS50928">
    <property type="entry name" value="ABC_TM1"/>
    <property type="match status" value="1"/>
</dbReference>
<dbReference type="PANTHER" id="PTHR30193:SF37">
    <property type="entry name" value="INNER MEMBRANE ABC TRANSPORTER PERMEASE PROTEIN YCJO"/>
    <property type="match status" value="1"/>
</dbReference>
<dbReference type="EMBL" id="FOLT01000014">
    <property type="protein sequence ID" value="SFC63007.1"/>
    <property type="molecule type" value="Genomic_DNA"/>
</dbReference>
<dbReference type="InterPro" id="IPR051393">
    <property type="entry name" value="ABC_transporter_permease"/>
</dbReference>
<feature type="transmembrane region" description="Helical" evidence="7">
    <location>
        <begin position="283"/>
        <end position="303"/>
    </location>
</feature>
<keyword evidence="4 7" id="KW-0812">Transmembrane</keyword>
<proteinExistence type="inferred from homology"/>
<dbReference type="SUPFAM" id="SSF161098">
    <property type="entry name" value="MetI-like"/>
    <property type="match status" value="1"/>
</dbReference>
<evidence type="ECO:0000313" key="9">
    <source>
        <dbReference type="EMBL" id="SFC63007.1"/>
    </source>
</evidence>
<comment type="similarity">
    <text evidence="7">Belongs to the binding-protein-dependent transport system permease family.</text>
</comment>
<evidence type="ECO:0000313" key="10">
    <source>
        <dbReference type="Proteomes" id="UP000199612"/>
    </source>
</evidence>
<dbReference type="GO" id="GO:0005886">
    <property type="term" value="C:plasma membrane"/>
    <property type="evidence" value="ECO:0007669"/>
    <property type="project" value="UniProtKB-SubCell"/>
</dbReference>
<gene>
    <name evidence="9" type="ORF">SAMN04488102_11435</name>
</gene>
<keyword evidence="6 7" id="KW-0472">Membrane</keyword>
<evidence type="ECO:0000256" key="4">
    <source>
        <dbReference type="ARBA" id="ARBA00022692"/>
    </source>
</evidence>
<evidence type="ECO:0000259" key="8">
    <source>
        <dbReference type="PROSITE" id="PS50928"/>
    </source>
</evidence>
<keyword evidence="10" id="KW-1185">Reference proteome</keyword>
<dbReference type="STRING" id="753702.SAMN04488102_11435"/>
<reference evidence="10" key="1">
    <citation type="submission" date="2016-10" db="EMBL/GenBank/DDBJ databases">
        <authorList>
            <person name="Varghese N."/>
            <person name="Submissions S."/>
        </authorList>
    </citation>
    <scope>NUCLEOTIDE SEQUENCE [LARGE SCALE GENOMIC DNA]</scope>
    <source>
        <strain evidence="10">DSM 23664</strain>
    </source>
</reference>
<dbReference type="GO" id="GO:0055085">
    <property type="term" value="P:transmembrane transport"/>
    <property type="evidence" value="ECO:0007669"/>
    <property type="project" value="InterPro"/>
</dbReference>